<dbReference type="InterPro" id="IPR047141">
    <property type="entry name" value="Stealth"/>
</dbReference>
<dbReference type="RefSeq" id="WP_224144414.1">
    <property type="nucleotide sequence ID" value="NZ_JAHBFI010000020.1"/>
</dbReference>
<dbReference type="PANTHER" id="PTHR24045:SF0">
    <property type="entry name" value="N-ACETYLGLUCOSAMINE-1-PHOSPHOTRANSFERASE SUBUNITS ALPHA_BETA"/>
    <property type="match status" value="1"/>
</dbReference>
<name>A0A9Q3XU00_9LACO</name>
<dbReference type="Pfam" id="PF11380">
    <property type="entry name" value="Stealth_CR2"/>
    <property type="match status" value="1"/>
</dbReference>
<dbReference type="GO" id="GO:0016772">
    <property type="term" value="F:transferase activity, transferring phosphorus-containing groups"/>
    <property type="evidence" value="ECO:0007669"/>
    <property type="project" value="InterPro"/>
</dbReference>
<dbReference type="InterPro" id="IPR021520">
    <property type="entry name" value="Stealth_CR2"/>
</dbReference>
<keyword evidence="2" id="KW-0808">Transferase</keyword>
<dbReference type="EMBL" id="JAHBFI010000020">
    <property type="protein sequence ID" value="MBZ5963225.1"/>
    <property type="molecule type" value="Genomic_DNA"/>
</dbReference>
<dbReference type="GO" id="GO:0000271">
    <property type="term" value="P:polysaccharide biosynthetic process"/>
    <property type="evidence" value="ECO:0007669"/>
    <property type="project" value="UniProtKB-KW"/>
</dbReference>
<gene>
    <name evidence="6" type="ORF">KIJ12_08745</name>
</gene>
<reference evidence="6" key="1">
    <citation type="submission" date="2021-05" db="EMBL/GenBank/DDBJ databases">
        <title>Pangenome of Leuconostoc gelidum warrants species status for Leuconostoc gelidum subsp. gasicomitatum.</title>
        <authorList>
            <person name="Johansson P."/>
            <person name="Sade E."/>
            <person name="Hultman J."/>
            <person name="Auvinen P."/>
            <person name="Bjorkroth J."/>
        </authorList>
    </citation>
    <scope>NUCLEOTIDE SEQUENCE</scope>
    <source>
        <strain evidence="6">A.21.4</strain>
    </source>
</reference>
<dbReference type="Pfam" id="PF17101">
    <property type="entry name" value="Stealth_CR1"/>
    <property type="match status" value="1"/>
</dbReference>
<protein>
    <submittedName>
        <fullName evidence="6">Stealth CR1 domain-containing protein</fullName>
    </submittedName>
</protein>
<evidence type="ECO:0000313" key="7">
    <source>
        <dbReference type="Proteomes" id="UP000752647"/>
    </source>
</evidence>
<evidence type="ECO:0000256" key="3">
    <source>
        <dbReference type="ARBA" id="ARBA00023169"/>
    </source>
</evidence>
<evidence type="ECO:0000259" key="4">
    <source>
        <dbReference type="Pfam" id="PF11380"/>
    </source>
</evidence>
<accession>A0A9Q3XU00</accession>
<evidence type="ECO:0000256" key="2">
    <source>
        <dbReference type="ARBA" id="ARBA00022679"/>
    </source>
</evidence>
<dbReference type="PANTHER" id="PTHR24045">
    <property type="match status" value="1"/>
</dbReference>
<evidence type="ECO:0000256" key="1">
    <source>
        <dbReference type="ARBA" id="ARBA00007583"/>
    </source>
</evidence>
<dbReference type="Proteomes" id="UP000752647">
    <property type="component" value="Unassembled WGS sequence"/>
</dbReference>
<feature type="domain" description="Stealth protein CR1 conserved region 1" evidence="5">
    <location>
        <begin position="8"/>
        <end position="34"/>
    </location>
</feature>
<comment type="similarity">
    <text evidence="1">Belongs to the stealth family.</text>
</comment>
<comment type="caution">
    <text evidence="6">The sequence shown here is derived from an EMBL/GenBank/DDBJ whole genome shotgun (WGS) entry which is preliminary data.</text>
</comment>
<dbReference type="AlphaFoldDB" id="A0A9Q3XU00"/>
<dbReference type="InterPro" id="IPR031358">
    <property type="entry name" value="Stealth_CR1"/>
</dbReference>
<evidence type="ECO:0000313" key="6">
    <source>
        <dbReference type="EMBL" id="MBZ5963225.1"/>
    </source>
</evidence>
<keyword evidence="3" id="KW-0270">Exopolysaccharide synthesis</keyword>
<sequence length="332" mass="39526">MLNKEPEFPIDFVVTWVNDADKEWQAEKNIYENEEDDDKSTSRFRDTGLFKYWFRSVELYTPWVNHIYLVTNGQVPEFLDLNNKKITVVNHREIMASDALPTFNSNAIEVNIDKILNLSENFVVFNDDMFINKPLYPSDFFNCAGLPKDTAGLNQIMPHENFDHIIANNISLINNEFNKKEVLRKHWQLFFNFKNGPVNIYTSLLYFFPRFSRLYDLHVAYSFKKSLFSDFMKKNNKQFLETTYNKFRSTNDISIWGVRYYQIVTGNISPRRYNFGKFYTFENSQQIIQDILKQKHHIIDINDTEISNYSEILNEITKVFDKKLSKKSLFEK</sequence>
<proteinExistence type="inferred from homology"/>
<evidence type="ECO:0000259" key="5">
    <source>
        <dbReference type="Pfam" id="PF17101"/>
    </source>
</evidence>
<feature type="domain" description="Stealth protein CR2 conserved region 2" evidence="4">
    <location>
        <begin position="43"/>
        <end position="147"/>
    </location>
</feature>
<organism evidence="6 7">
    <name type="scientific">Leuconostoc gasicomitatum</name>
    <dbReference type="NCBI Taxonomy" id="115778"/>
    <lineage>
        <taxon>Bacteria</taxon>
        <taxon>Bacillati</taxon>
        <taxon>Bacillota</taxon>
        <taxon>Bacilli</taxon>
        <taxon>Lactobacillales</taxon>
        <taxon>Lactobacillaceae</taxon>
        <taxon>Leuconostoc</taxon>
        <taxon>Leuconostoc gelidum group</taxon>
    </lineage>
</organism>